<feature type="transmembrane region" description="Helical" evidence="5">
    <location>
        <begin position="233"/>
        <end position="251"/>
    </location>
</feature>
<dbReference type="OrthoDB" id="7031597at2"/>
<evidence type="ECO:0000256" key="2">
    <source>
        <dbReference type="ARBA" id="ARBA00022692"/>
    </source>
</evidence>
<dbReference type="Pfam" id="PF01925">
    <property type="entry name" value="TauE"/>
    <property type="match status" value="1"/>
</dbReference>
<sequence>MACTPGQHHLSTVTVLIVAALFGALVGVILGLTGAGGAIIAVPLLVFGLQLPLTEAAPVALLAVSVSAALGTLLALKKGKVRYRAAGFIALTGALTSPLGIYVARQMPDAALRLLFAVVLGYIAIKMFRRSGNHYAKAPTASSAATPCQLDDFSGRLIWDARCARLLALSGIAAGFLSGMLGVGGGFIIVPALQKATLLHMRAIVPTSLAVIALVSGAGAFTAALTGSMNWSIALPFAGGALTAMLAAGWFGDHFTGPGLQKAFAILAAVVATGMGVKAIAAVTGISG</sequence>
<dbReference type="RefSeq" id="WP_074794786.1">
    <property type="nucleotide sequence ID" value="NZ_FOVJ01000001.1"/>
</dbReference>
<accession>A0A1I4YLH0</accession>
<feature type="transmembrane region" description="Helical" evidence="5">
    <location>
        <begin position="203"/>
        <end position="226"/>
    </location>
</feature>
<evidence type="ECO:0000256" key="1">
    <source>
        <dbReference type="ARBA" id="ARBA00004141"/>
    </source>
</evidence>
<feature type="transmembrane region" description="Helical" evidence="5">
    <location>
        <begin position="57"/>
        <end position="76"/>
    </location>
</feature>
<keyword evidence="3 5" id="KW-1133">Transmembrane helix</keyword>
<keyword evidence="4 5" id="KW-0472">Membrane</keyword>
<proteinExistence type="inferred from homology"/>
<evidence type="ECO:0000256" key="4">
    <source>
        <dbReference type="ARBA" id="ARBA00023136"/>
    </source>
</evidence>
<evidence type="ECO:0000313" key="7">
    <source>
        <dbReference type="Proteomes" id="UP000183107"/>
    </source>
</evidence>
<feature type="transmembrane region" description="Helical" evidence="5">
    <location>
        <begin position="166"/>
        <end position="191"/>
    </location>
</feature>
<evidence type="ECO:0000256" key="3">
    <source>
        <dbReference type="ARBA" id="ARBA00022989"/>
    </source>
</evidence>
<feature type="transmembrane region" description="Helical" evidence="5">
    <location>
        <begin position="12"/>
        <end position="45"/>
    </location>
</feature>
<organism evidence="6 7">
    <name type="scientific">Nitrosospira briensis</name>
    <dbReference type="NCBI Taxonomy" id="35799"/>
    <lineage>
        <taxon>Bacteria</taxon>
        <taxon>Pseudomonadati</taxon>
        <taxon>Pseudomonadota</taxon>
        <taxon>Betaproteobacteria</taxon>
        <taxon>Nitrosomonadales</taxon>
        <taxon>Nitrosomonadaceae</taxon>
        <taxon>Nitrosospira</taxon>
    </lineage>
</organism>
<dbReference type="Proteomes" id="UP000183107">
    <property type="component" value="Unassembled WGS sequence"/>
</dbReference>
<feature type="transmembrane region" description="Helical" evidence="5">
    <location>
        <begin position="110"/>
        <end position="128"/>
    </location>
</feature>
<dbReference type="InterPro" id="IPR051598">
    <property type="entry name" value="TSUP/Inactive_protease-like"/>
</dbReference>
<evidence type="ECO:0000313" key="6">
    <source>
        <dbReference type="EMBL" id="SFN38623.1"/>
    </source>
</evidence>
<dbReference type="AlphaFoldDB" id="A0A1I4YLH0"/>
<gene>
    <name evidence="6" type="ORF">SAMN05216386_0751</name>
</gene>
<dbReference type="InterPro" id="IPR002781">
    <property type="entry name" value="TM_pro_TauE-like"/>
</dbReference>
<protein>
    <recommendedName>
        <fullName evidence="5">Probable membrane transporter protein</fullName>
    </recommendedName>
</protein>
<dbReference type="GO" id="GO:0005886">
    <property type="term" value="C:plasma membrane"/>
    <property type="evidence" value="ECO:0007669"/>
    <property type="project" value="UniProtKB-SubCell"/>
</dbReference>
<keyword evidence="5" id="KW-1003">Cell membrane</keyword>
<comment type="subcellular location">
    <subcellularLocation>
        <location evidence="5">Cell membrane</location>
        <topology evidence="5">Multi-pass membrane protein</topology>
    </subcellularLocation>
    <subcellularLocation>
        <location evidence="1">Membrane</location>
        <topology evidence="1">Multi-pass membrane protein</topology>
    </subcellularLocation>
</comment>
<keyword evidence="2 5" id="KW-0812">Transmembrane</keyword>
<comment type="similarity">
    <text evidence="5">Belongs to the 4-toluene sulfonate uptake permease (TSUP) (TC 2.A.102) family.</text>
</comment>
<dbReference type="PANTHER" id="PTHR43701:SF2">
    <property type="entry name" value="MEMBRANE TRANSPORTER PROTEIN YJNA-RELATED"/>
    <property type="match status" value="1"/>
</dbReference>
<feature type="transmembrane region" description="Helical" evidence="5">
    <location>
        <begin position="263"/>
        <end position="286"/>
    </location>
</feature>
<dbReference type="PANTHER" id="PTHR43701">
    <property type="entry name" value="MEMBRANE TRANSPORTER PROTEIN MJ0441-RELATED"/>
    <property type="match status" value="1"/>
</dbReference>
<keyword evidence="7" id="KW-1185">Reference proteome</keyword>
<dbReference type="EMBL" id="FOVJ01000001">
    <property type="protein sequence ID" value="SFN38623.1"/>
    <property type="molecule type" value="Genomic_DNA"/>
</dbReference>
<reference evidence="7" key="1">
    <citation type="submission" date="2016-10" db="EMBL/GenBank/DDBJ databases">
        <authorList>
            <person name="Varghese N."/>
        </authorList>
    </citation>
    <scope>NUCLEOTIDE SEQUENCE [LARGE SCALE GENOMIC DNA]</scope>
    <source>
        <strain evidence="7">Nsp8</strain>
    </source>
</reference>
<evidence type="ECO:0000256" key="5">
    <source>
        <dbReference type="RuleBase" id="RU363041"/>
    </source>
</evidence>
<feature type="transmembrane region" description="Helical" evidence="5">
    <location>
        <begin position="83"/>
        <end position="104"/>
    </location>
</feature>
<name>A0A1I4YLH0_9PROT</name>